<sequence>MTQLVVTDTGTFRVVPAEPWHTGALALVPLADEWTGRPPPVASARSLSAGVGAHVTRGTLVLTGLPERAWPHLSTTDQFVDVVLTRPGRAEQHARIRIPAASALPYRAAPLPVSSTTIALAGRVTASAFPHGPVVGASITLSGTPTAPVVAVGVPLASAHPAGTTVRLRPLPAVPTTSLTEAARAGDATVTLASTAGIGAGTVLRLATGEHTIVDAVTGTLALLRRPLRTSPADGSAVAIVTPGAPGAATTLTRDALAGDAVWPVAAALAGASVEVVDGAATEYRTLGLTTDPDGRWRQPGVRGVAALRLTVSAAGFLTDGPTEHPLAPTNPFVIDVALRT</sequence>
<evidence type="ECO:0000313" key="2">
    <source>
        <dbReference type="Proteomes" id="UP000291933"/>
    </source>
</evidence>
<dbReference type="EMBL" id="SDMR01000005">
    <property type="protein sequence ID" value="TBT95376.1"/>
    <property type="molecule type" value="Genomic_DNA"/>
</dbReference>
<dbReference type="RefSeq" id="WP_131171672.1">
    <property type="nucleotide sequence ID" value="NZ_FXTL01000019.1"/>
</dbReference>
<keyword evidence="2" id="KW-1185">Reference proteome</keyword>
<evidence type="ECO:0000313" key="1">
    <source>
        <dbReference type="EMBL" id="TBT95376.1"/>
    </source>
</evidence>
<name>A0A4Q9KLH8_PROTD</name>
<reference evidence="1 2" key="1">
    <citation type="submission" date="2019-01" db="EMBL/GenBank/DDBJ databases">
        <title>Lactibacter flavus gen. nov., sp. nov., a novel bacterium of the family Propionibacteriaceae isolated from raw milk and dairy products.</title>
        <authorList>
            <person name="Huptas C."/>
            <person name="Wenning M."/>
            <person name="Breitenwieser F."/>
            <person name="Doll E."/>
            <person name="Von Neubeck M."/>
            <person name="Busse H.-J."/>
            <person name="Scherer S."/>
        </authorList>
    </citation>
    <scope>NUCLEOTIDE SEQUENCE [LARGE SCALE GENOMIC DNA]</scope>
    <source>
        <strain evidence="1 2">DSM 22130</strain>
    </source>
</reference>
<accession>A0A4Q9KLH8</accession>
<organism evidence="1 2">
    <name type="scientific">Propioniciclava tarda</name>
    <dbReference type="NCBI Taxonomy" id="433330"/>
    <lineage>
        <taxon>Bacteria</taxon>
        <taxon>Bacillati</taxon>
        <taxon>Actinomycetota</taxon>
        <taxon>Actinomycetes</taxon>
        <taxon>Propionibacteriales</taxon>
        <taxon>Propionibacteriaceae</taxon>
        <taxon>Propioniciclava</taxon>
    </lineage>
</organism>
<dbReference type="AlphaFoldDB" id="A0A4Q9KLH8"/>
<keyword evidence="1" id="KW-0378">Hydrolase</keyword>
<keyword evidence="1" id="KW-0121">Carboxypeptidase</keyword>
<comment type="caution">
    <text evidence="1">The sequence shown here is derived from an EMBL/GenBank/DDBJ whole genome shotgun (WGS) entry which is preliminary data.</text>
</comment>
<proteinExistence type="predicted"/>
<dbReference type="Proteomes" id="UP000291933">
    <property type="component" value="Unassembled WGS sequence"/>
</dbReference>
<gene>
    <name evidence="1" type="ORF">ET996_06085</name>
</gene>
<dbReference type="OrthoDB" id="9887524at2"/>
<keyword evidence="1" id="KW-0645">Protease</keyword>
<dbReference type="GO" id="GO:0004180">
    <property type="term" value="F:carboxypeptidase activity"/>
    <property type="evidence" value="ECO:0007669"/>
    <property type="project" value="UniProtKB-KW"/>
</dbReference>
<protein>
    <submittedName>
        <fullName evidence="1">Carboxypeptidase regulatory-like domain-containing protein</fullName>
    </submittedName>
</protein>